<accession>A0A918JKD5</accession>
<dbReference type="InterPro" id="IPR038693">
    <property type="entry name" value="PaaB_sf"/>
</dbReference>
<dbReference type="RefSeq" id="WP_189384854.1">
    <property type="nucleotide sequence ID" value="NZ_BAABFY010000003.1"/>
</dbReference>
<dbReference type="Gene3D" id="3.10.20.520">
    <property type="entry name" value="Phenylacetic acid degradation B"/>
    <property type="match status" value="1"/>
</dbReference>
<dbReference type="NCBIfam" id="TIGR02157">
    <property type="entry name" value="PA_CoA_Oxy2"/>
    <property type="match status" value="1"/>
</dbReference>
<name>A0A918JKD5_9BURK</name>
<dbReference type="Proteomes" id="UP000608345">
    <property type="component" value="Unassembled WGS sequence"/>
</dbReference>
<reference evidence="1" key="1">
    <citation type="journal article" date="2014" name="Int. J. Syst. Evol. Microbiol.">
        <title>Complete genome sequence of Corynebacterium casei LMG S-19264T (=DSM 44701T), isolated from a smear-ripened cheese.</title>
        <authorList>
            <consortium name="US DOE Joint Genome Institute (JGI-PGF)"/>
            <person name="Walter F."/>
            <person name="Albersmeier A."/>
            <person name="Kalinowski J."/>
            <person name="Ruckert C."/>
        </authorList>
    </citation>
    <scope>NUCLEOTIDE SEQUENCE</scope>
    <source>
        <strain evidence="1">KCTC 23732</strain>
    </source>
</reference>
<evidence type="ECO:0000313" key="1">
    <source>
        <dbReference type="EMBL" id="GGW85834.1"/>
    </source>
</evidence>
<dbReference type="EMBL" id="BMYS01000008">
    <property type="protein sequence ID" value="GGW85834.1"/>
    <property type="molecule type" value="Genomic_DNA"/>
</dbReference>
<comment type="caution">
    <text evidence="1">The sequence shown here is derived from an EMBL/GenBank/DDBJ whole genome shotgun (WGS) entry which is preliminary data.</text>
</comment>
<protein>
    <submittedName>
        <fullName evidence="1">Phenylacetate-CoA oxygenase subunit PaaB</fullName>
    </submittedName>
</protein>
<dbReference type="InterPro" id="IPR009359">
    <property type="entry name" value="PaaB"/>
</dbReference>
<proteinExistence type="predicted"/>
<sequence>MSQEWPLWEIFIRGQHGLSHRHVGSLHAPDAEMAINNARDVYTRRNEGVSIWAVKSEEVVASAPSKRGPLFEPSNSKVYRHPTFFKMPKEAGSM</sequence>
<dbReference type="PIRSF" id="PIRSF030200">
    <property type="entry name" value="PaaB"/>
    <property type="match status" value="1"/>
</dbReference>
<gene>
    <name evidence="1" type="primary">paaB</name>
    <name evidence="1" type="ORF">GCM10011450_14810</name>
</gene>
<dbReference type="Pfam" id="PF06243">
    <property type="entry name" value="PaaB"/>
    <property type="match status" value="1"/>
</dbReference>
<keyword evidence="2" id="KW-1185">Reference proteome</keyword>
<dbReference type="AlphaFoldDB" id="A0A918JKD5"/>
<evidence type="ECO:0000313" key="2">
    <source>
        <dbReference type="Proteomes" id="UP000608345"/>
    </source>
</evidence>
<organism evidence="1 2">
    <name type="scientific">Advenella faeciporci</name>
    <dbReference type="NCBI Taxonomy" id="797535"/>
    <lineage>
        <taxon>Bacteria</taxon>
        <taxon>Pseudomonadati</taxon>
        <taxon>Pseudomonadota</taxon>
        <taxon>Betaproteobacteria</taxon>
        <taxon>Burkholderiales</taxon>
        <taxon>Alcaligenaceae</taxon>
    </lineage>
</organism>
<reference evidence="1" key="2">
    <citation type="submission" date="2020-09" db="EMBL/GenBank/DDBJ databases">
        <authorList>
            <person name="Sun Q."/>
            <person name="Kim S."/>
        </authorList>
    </citation>
    <scope>NUCLEOTIDE SEQUENCE</scope>
    <source>
        <strain evidence="1">KCTC 23732</strain>
    </source>
</reference>